<dbReference type="RefSeq" id="WP_238198264.1">
    <property type="nucleotide sequence ID" value="NZ_BPQZ01000023.1"/>
</dbReference>
<accession>A0AA37TGT4</accession>
<keyword evidence="2" id="KW-1185">Reference proteome</keyword>
<proteinExistence type="predicted"/>
<name>A0AA37TGT4_9HYPH</name>
<dbReference type="AlphaFoldDB" id="A0AA37TGT4"/>
<dbReference type="Proteomes" id="UP001157440">
    <property type="component" value="Unassembled WGS sequence"/>
</dbReference>
<evidence type="ECO:0000313" key="1">
    <source>
        <dbReference type="EMBL" id="GLS70778.1"/>
    </source>
</evidence>
<dbReference type="EMBL" id="BSPL01000017">
    <property type="protein sequence ID" value="GLS70778.1"/>
    <property type="molecule type" value="Genomic_DNA"/>
</dbReference>
<sequence length="50" mass="5305">MLARPFRFVAPTLAALGLIALRLASPLIGPAAPCQPDMAEDGGVVFRHYL</sequence>
<reference evidence="2" key="1">
    <citation type="journal article" date="2019" name="Int. J. Syst. Evol. Microbiol.">
        <title>The Global Catalogue of Microorganisms (GCM) 10K type strain sequencing project: providing services to taxonomists for standard genome sequencing and annotation.</title>
        <authorList>
            <consortium name="The Broad Institute Genomics Platform"/>
            <consortium name="The Broad Institute Genome Sequencing Center for Infectious Disease"/>
            <person name="Wu L."/>
            <person name="Ma J."/>
        </authorList>
    </citation>
    <scope>NUCLEOTIDE SEQUENCE [LARGE SCALE GENOMIC DNA]</scope>
    <source>
        <strain evidence="2">NBRC 103632</strain>
    </source>
</reference>
<organism evidence="1 2">
    <name type="scientific">Methylobacterium tardum</name>
    <dbReference type="NCBI Taxonomy" id="374432"/>
    <lineage>
        <taxon>Bacteria</taxon>
        <taxon>Pseudomonadati</taxon>
        <taxon>Pseudomonadota</taxon>
        <taxon>Alphaproteobacteria</taxon>
        <taxon>Hyphomicrobiales</taxon>
        <taxon>Methylobacteriaceae</taxon>
        <taxon>Methylobacterium</taxon>
    </lineage>
</organism>
<gene>
    <name evidence="1" type="ORF">GCM10007890_27910</name>
</gene>
<comment type="caution">
    <text evidence="1">The sequence shown here is derived from an EMBL/GenBank/DDBJ whole genome shotgun (WGS) entry which is preliminary data.</text>
</comment>
<evidence type="ECO:0000313" key="2">
    <source>
        <dbReference type="Proteomes" id="UP001157440"/>
    </source>
</evidence>
<protein>
    <submittedName>
        <fullName evidence="1">Uncharacterized protein</fullName>
    </submittedName>
</protein>